<dbReference type="HOGENOM" id="CLU_016755_1_1_11"/>
<keyword evidence="3 4" id="KW-0274">FAD</keyword>
<feature type="binding site" evidence="4">
    <location>
        <position position="271"/>
    </location>
    <ligand>
        <name>NAD(+)</name>
        <dbReference type="ChEBI" id="CHEBI:57540"/>
    </ligand>
</feature>
<evidence type="ECO:0000256" key="2">
    <source>
        <dbReference type="ARBA" id="ARBA00022630"/>
    </source>
</evidence>
<dbReference type="Gene3D" id="3.30.390.30">
    <property type="match status" value="1"/>
</dbReference>
<feature type="domain" description="Pyridine nucleotide-disulphide oxidoreductase dimerisation" evidence="6">
    <location>
        <begin position="348"/>
        <end position="456"/>
    </location>
</feature>
<evidence type="ECO:0000259" key="6">
    <source>
        <dbReference type="Pfam" id="PF02852"/>
    </source>
</evidence>
<dbReference type="AlphaFoldDB" id="A0A0F7CNK1"/>
<evidence type="ECO:0000256" key="1">
    <source>
        <dbReference type="ARBA" id="ARBA00007532"/>
    </source>
</evidence>
<feature type="binding site" evidence="4">
    <location>
        <begin position="183"/>
        <end position="190"/>
    </location>
    <ligand>
        <name>NAD(+)</name>
        <dbReference type="ChEBI" id="CHEBI:57540"/>
    </ligand>
</feature>
<proteinExistence type="inferred from homology"/>
<dbReference type="PIRSF" id="PIRSF000350">
    <property type="entry name" value="Mercury_reductase_MerA"/>
    <property type="match status" value="1"/>
</dbReference>
<dbReference type="PRINTS" id="PR00368">
    <property type="entry name" value="FADPNR"/>
</dbReference>
<keyword evidence="2" id="KW-0285">Flavoprotein</keyword>
<evidence type="ECO:0000313" key="9">
    <source>
        <dbReference type="Proteomes" id="UP000034034"/>
    </source>
</evidence>
<feature type="binding site" evidence="4">
    <location>
        <position position="206"/>
    </location>
    <ligand>
        <name>NAD(+)</name>
        <dbReference type="ChEBI" id="CHEBI:57540"/>
    </ligand>
</feature>
<dbReference type="PANTHER" id="PTHR43014:SF2">
    <property type="entry name" value="MERCURIC REDUCTASE"/>
    <property type="match status" value="1"/>
</dbReference>
<dbReference type="GO" id="GO:0003955">
    <property type="term" value="F:NAD(P)H dehydrogenase (quinone) activity"/>
    <property type="evidence" value="ECO:0007669"/>
    <property type="project" value="TreeGrafter"/>
</dbReference>
<feature type="binding site" evidence="4">
    <location>
        <position position="51"/>
    </location>
    <ligand>
        <name>FAD</name>
        <dbReference type="ChEBI" id="CHEBI:57692"/>
    </ligand>
</feature>
<dbReference type="PANTHER" id="PTHR43014">
    <property type="entry name" value="MERCURIC REDUCTASE"/>
    <property type="match status" value="1"/>
</dbReference>
<dbReference type="InterPro" id="IPR023753">
    <property type="entry name" value="FAD/NAD-binding_dom"/>
</dbReference>
<feature type="domain" description="FAD/NAD(P)-binding" evidence="7">
    <location>
        <begin position="6"/>
        <end position="327"/>
    </location>
</feature>
<organism evidence="8 9">
    <name type="scientific">Streptomyces xiamenensis</name>
    <dbReference type="NCBI Taxonomy" id="408015"/>
    <lineage>
        <taxon>Bacteria</taxon>
        <taxon>Bacillati</taxon>
        <taxon>Actinomycetota</taxon>
        <taxon>Actinomycetes</taxon>
        <taxon>Kitasatosporales</taxon>
        <taxon>Streptomycetaceae</taxon>
        <taxon>Streptomyces</taxon>
    </lineage>
</organism>
<dbReference type="RefSeq" id="WP_046723459.1">
    <property type="nucleotide sequence ID" value="NZ_CP009922.3"/>
</dbReference>
<sequence length="461" mass="48357">MAEETDVIVLGMGPGGEYVAGKLAAAGLDVVGVEAELVGGECPYWACVPSKMMVRAADLIAETRRVPGIAGTSEVTPDFGTVAHRIRSEATDNWDDTVAADRFTDAGGRLVRGRGRLSGPGRVAVKPSDDGPETEYGARVGIVIATGSRPVVPPLPGLAGSPYWTNREAISAEAPPRSLLVLGGGPVGLELAQVYSRFGTTVTVVEGGERLLSREEPESSRLITDVLTREGLVVHVSSHATAVRYDDTTGFTLSLDDGEELTAERLLVATGRAPDLASLGLEHAGIELEPKARALPVDEKLLAAPALWAIGDVTGVGQFTHVSMYQAQLATRTILGEQAPPADYRALPHVTFTDPEIGSVGLTEAAAREAGIDVRTGMADLTSSTRGWIHQAGNEGFIKLVADARRQVLVGATSAGPAGGEVLYGLAVAIQGEVPLDRLRQMIYSYPTFHRAVETALADLS</sequence>
<dbReference type="InterPro" id="IPR016156">
    <property type="entry name" value="FAD/NAD-linked_Rdtase_dimer_sf"/>
</dbReference>
<dbReference type="InterPro" id="IPR036188">
    <property type="entry name" value="FAD/NAD-bd_sf"/>
</dbReference>
<dbReference type="Proteomes" id="UP000034034">
    <property type="component" value="Chromosome"/>
</dbReference>
<gene>
    <name evidence="8" type="ORF">SXIM_16670</name>
</gene>
<dbReference type="EMBL" id="CP009922">
    <property type="protein sequence ID" value="AKG43051.1"/>
    <property type="molecule type" value="Genomic_DNA"/>
</dbReference>
<protein>
    <submittedName>
        <fullName evidence="8">Pyridine nucleotide-disulfide oxidoreductase</fullName>
    </submittedName>
</protein>
<comment type="cofactor">
    <cofactor evidence="4">
        <name>FAD</name>
        <dbReference type="ChEBI" id="CHEBI:57692"/>
    </cofactor>
    <text evidence="4">Binds 1 FAD per subunit.</text>
</comment>
<dbReference type="SUPFAM" id="SSF55424">
    <property type="entry name" value="FAD/NAD-linked reductases, dimerisation (C-terminal) domain"/>
    <property type="match status" value="1"/>
</dbReference>
<dbReference type="InterPro" id="IPR001100">
    <property type="entry name" value="Pyr_nuc-diS_OxRdtase"/>
</dbReference>
<dbReference type="Pfam" id="PF07992">
    <property type="entry name" value="Pyr_redox_2"/>
    <property type="match status" value="1"/>
</dbReference>
<dbReference type="InterPro" id="IPR004099">
    <property type="entry name" value="Pyr_nucl-diS_OxRdtase_dimer"/>
</dbReference>
<feature type="disulfide bond" description="Redox-active" evidence="5">
    <location>
        <begin position="42"/>
        <end position="47"/>
    </location>
</feature>
<dbReference type="Gene3D" id="3.50.50.60">
    <property type="entry name" value="FAD/NAD(P)-binding domain"/>
    <property type="match status" value="2"/>
</dbReference>
<reference evidence="8" key="1">
    <citation type="submission" date="2019-08" db="EMBL/GenBank/DDBJ databases">
        <title>Complete genome sequence of a mangrove-derived Streptomyces xiamenensis.</title>
        <authorList>
            <person name="Xu J."/>
        </authorList>
    </citation>
    <scope>NUCLEOTIDE SEQUENCE</scope>
    <source>
        <strain evidence="8">318</strain>
    </source>
</reference>
<feature type="binding site" evidence="4">
    <location>
        <position position="115"/>
    </location>
    <ligand>
        <name>FAD</name>
        <dbReference type="ChEBI" id="CHEBI:57692"/>
    </ligand>
</feature>
<evidence type="ECO:0000259" key="7">
    <source>
        <dbReference type="Pfam" id="PF07992"/>
    </source>
</evidence>
<evidence type="ECO:0000256" key="5">
    <source>
        <dbReference type="PIRSR" id="PIRSR000350-4"/>
    </source>
</evidence>
<accession>A0A0F7CNK1</accession>
<keyword evidence="4" id="KW-0547">Nucleotide-binding</keyword>
<dbReference type="GO" id="GO:0050660">
    <property type="term" value="F:flavin adenine dinucleotide binding"/>
    <property type="evidence" value="ECO:0007669"/>
    <property type="project" value="TreeGrafter"/>
</dbReference>
<dbReference type="Pfam" id="PF02852">
    <property type="entry name" value="Pyr_redox_dim"/>
    <property type="match status" value="1"/>
</dbReference>
<feature type="binding site" evidence="4">
    <location>
        <begin position="146"/>
        <end position="148"/>
    </location>
    <ligand>
        <name>FAD</name>
        <dbReference type="ChEBI" id="CHEBI:57692"/>
    </ligand>
</feature>
<keyword evidence="9" id="KW-1185">Reference proteome</keyword>
<evidence type="ECO:0000313" key="8">
    <source>
        <dbReference type="EMBL" id="AKG43051.1"/>
    </source>
</evidence>
<comment type="similarity">
    <text evidence="1">Belongs to the class-I pyridine nucleotide-disulfide oxidoreductase family.</text>
</comment>
<name>A0A0F7CNK1_9ACTN</name>
<evidence type="ECO:0000256" key="3">
    <source>
        <dbReference type="ARBA" id="ARBA00022827"/>
    </source>
</evidence>
<dbReference type="PATRIC" id="fig|408015.6.peg.1702"/>
<dbReference type="PRINTS" id="PR00411">
    <property type="entry name" value="PNDRDTASEI"/>
</dbReference>
<dbReference type="KEGG" id="sxi:SXIM_16670"/>
<keyword evidence="4" id="KW-0520">NAD</keyword>
<evidence type="ECO:0000256" key="4">
    <source>
        <dbReference type="PIRSR" id="PIRSR000350-3"/>
    </source>
</evidence>
<dbReference type="STRING" id="408015.SXIM_16670"/>
<dbReference type="SUPFAM" id="SSF51905">
    <property type="entry name" value="FAD/NAD(P)-binding domain"/>
    <property type="match status" value="1"/>
</dbReference>
<feature type="binding site" evidence="4">
    <location>
        <position position="312"/>
    </location>
    <ligand>
        <name>FAD</name>
        <dbReference type="ChEBI" id="CHEBI:57692"/>
    </ligand>
</feature>